<accession>A0A1I8JJK9</accession>
<sequence length="391" mass="42003">MSRLSSCTTFLSRLTSCQFRQVPLQQRQGQEQQRQQEEQTGAHAAGLGASDPTSLLSGWRLWLAAGAAAGLVPLADFWSERLLQQRRRAWRSSTGLVQCVLDSPAIARPQRQQVAQQQPEQRRPLEEVARSLTARSVEQACRLCTSRAVAEARAGRPDRARAMWLSAASFSYPPALFNLGLLAATAGMSAEATAYYRAAADLGHPAAAFNLSVLLAEAEDQAEDGATDSDVGHGGGQQQLAVFGGADGRRSAPAVSESRRWLSRAADSGLAEALLLEAERLLDEARPAEAERRLRRLLASGNDGGGQASASAIEAAELLLRRCQRDLGDSDDSCGGLRRCSRSSPNFSNFSAELRGEGESCAQRRCGLGRPSIRRFTATADSCTSTDGCRR</sequence>
<dbReference type="SUPFAM" id="SSF81901">
    <property type="entry name" value="HCP-like"/>
    <property type="match status" value="1"/>
</dbReference>
<reference evidence="3" key="1">
    <citation type="submission" date="2016-11" db="UniProtKB">
        <authorList>
            <consortium name="WormBaseParasite"/>
        </authorList>
    </citation>
    <scope>IDENTIFICATION</scope>
</reference>
<evidence type="ECO:0000313" key="3">
    <source>
        <dbReference type="WBParaSite" id="maker-uti_cns_0048288-snap-gene-0.3-mRNA-1"/>
    </source>
</evidence>
<evidence type="ECO:0000313" key="2">
    <source>
        <dbReference type="Proteomes" id="UP000095280"/>
    </source>
</evidence>
<dbReference type="InterPro" id="IPR011990">
    <property type="entry name" value="TPR-like_helical_dom_sf"/>
</dbReference>
<feature type="region of interest" description="Disordered" evidence="1">
    <location>
        <begin position="25"/>
        <end position="49"/>
    </location>
</feature>
<organism evidence="2 3">
    <name type="scientific">Macrostomum lignano</name>
    <dbReference type="NCBI Taxonomy" id="282301"/>
    <lineage>
        <taxon>Eukaryota</taxon>
        <taxon>Metazoa</taxon>
        <taxon>Spiralia</taxon>
        <taxon>Lophotrochozoa</taxon>
        <taxon>Platyhelminthes</taxon>
        <taxon>Rhabditophora</taxon>
        <taxon>Macrostomorpha</taxon>
        <taxon>Macrostomida</taxon>
        <taxon>Macrostomidae</taxon>
        <taxon>Macrostomum</taxon>
    </lineage>
</organism>
<dbReference type="Proteomes" id="UP000095280">
    <property type="component" value="Unplaced"/>
</dbReference>
<dbReference type="AlphaFoldDB" id="A0A1I8JJK9"/>
<dbReference type="Gene3D" id="1.25.40.10">
    <property type="entry name" value="Tetratricopeptide repeat domain"/>
    <property type="match status" value="1"/>
</dbReference>
<protein>
    <submittedName>
        <fullName evidence="3">TPR_REGION domain-containing protein</fullName>
    </submittedName>
</protein>
<proteinExistence type="predicted"/>
<keyword evidence="2" id="KW-1185">Reference proteome</keyword>
<name>A0A1I8JJK9_9PLAT</name>
<evidence type="ECO:0000256" key="1">
    <source>
        <dbReference type="SAM" id="MobiDB-lite"/>
    </source>
</evidence>
<dbReference type="WBParaSite" id="maker-uti_cns_0048288-snap-gene-0.3-mRNA-1">
    <property type="protein sequence ID" value="maker-uti_cns_0048288-snap-gene-0.3-mRNA-1"/>
    <property type="gene ID" value="maker-uti_cns_0048288-snap-gene-0.3"/>
</dbReference>